<dbReference type="PANTHER" id="PTHR42763:SF2">
    <property type="entry name" value="ADP-GLUCOSE PHOSPHORYLASE"/>
    <property type="match status" value="1"/>
</dbReference>
<evidence type="ECO:0000259" key="2">
    <source>
        <dbReference type="Pfam" id="PF16268"/>
    </source>
</evidence>
<comment type="caution">
    <text evidence="3">The sequence shown here is derived from an EMBL/GenBank/DDBJ whole genome shotgun (WGS) entry which is preliminary data.</text>
</comment>
<organism evidence="3 4">
    <name type="scientific">Candidatus Harrisonbacteria bacterium RIFCSPLOWO2_01_FULL_44_18</name>
    <dbReference type="NCBI Taxonomy" id="1798407"/>
    <lineage>
        <taxon>Bacteria</taxon>
        <taxon>Candidatus Harrisoniibacteriota</taxon>
    </lineage>
</organism>
<reference evidence="3 4" key="1">
    <citation type="journal article" date="2016" name="Nat. Commun.">
        <title>Thousands of microbial genomes shed light on interconnected biogeochemical processes in an aquifer system.</title>
        <authorList>
            <person name="Anantharaman K."/>
            <person name="Brown C.T."/>
            <person name="Hug L.A."/>
            <person name="Sharon I."/>
            <person name="Castelle C.J."/>
            <person name="Probst A.J."/>
            <person name="Thomas B.C."/>
            <person name="Singh A."/>
            <person name="Wilkins M.J."/>
            <person name="Karaoz U."/>
            <person name="Brodie E.L."/>
            <person name="Williams K.H."/>
            <person name="Hubbard S.S."/>
            <person name="Banfield J.F."/>
        </authorList>
    </citation>
    <scope>NUCLEOTIDE SEQUENCE [LARGE SCALE GENOMIC DNA]</scope>
</reference>
<dbReference type="AlphaFoldDB" id="A0A1G1ZN56"/>
<dbReference type="STRING" id="1798407.A3A16_02170"/>
<evidence type="ECO:0000313" key="3">
    <source>
        <dbReference type="EMBL" id="OGY65849.1"/>
    </source>
</evidence>
<proteinExistence type="predicted"/>
<dbReference type="InterPro" id="IPR053177">
    <property type="entry name" value="ADP-glucose_phosphorylase"/>
</dbReference>
<name>A0A1G1ZN56_9BACT</name>
<feature type="active site" description="Tele-UMP-histidine intermediate" evidence="1">
    <location>
        <position position="166"/>
    </location>
</feature>
<dbReference type="Gene3D" id="3.30.428.10">
    <property type="entry name" value="HIT-like"/>
    <property type="match status" value="2"/>
</dbReference>
<evidence type="ECO:0000313" key="4">
    <source>
        <dbReference type="Proteomes" id="UP000177942"/>
    </source>
</evidence>
<dbReference type="InterPro" id="IPR001937">
    <property type="entry name" value="GalP_UDPtransf1"/>
</dbReference>
<sequence length="332" mass="38493">MIKNSELRQDLVSGDWIVIAPGRVKRPRDFIRRDAPREKAPIKNCPFENSPENNDTEPYLVYPNKHTWAIQIVENKYPAVRHLGEKCSVVSRRGPYAIQPGFGHHDIIITRDHNKNFPKLTKSEANLVFQAMRDRYLALFNDKCLEYISIFHNWGPTAGASIYHPHYQLIAIPVVPPDVTHSLNGSRKYFDKHKKCVHCLMIEWERKEKKRIIYENDGAIAIAPYVSRSPFEARVFPKKHLPFFENTYDHDVAAVVDALQNTLKLIYKNLKDPDYNFFIHTAPLKNKEDYKHYHWHIEILPKVAIYAGFELGTGVEINSIDPDTAAKLLVKK</sequence>
<dbReference type="Pfam" id="PF16268">
    <property type="entry name" value="DUF4921"/>
    <property type="match status" value="1"/>
</dbReference>
<dbReference type="SUPFAM" id="SSF54197">
    <property type="entry name" value="HIT-like"/>
    <property type="match status" value="2"/>
</dbReference>
<protein>
    <recommendedName>
        <fullName evidence="2">DUF4921 domain-containing protein</fullName>
    </recommendedName>
</protein>
<dbReference type="EMBL" id="MHJJ01000006">
    <property type="protein sequence ID" value="OGY65849.1"/>
    <property type="molecule type" value="Genomic_DNA"/>
</dbReference>
<evidence type="ECO:0000256" key="1">
    <source>
        <dbReference type="PIRSR" id="PIRSR000808-1"/>
    </source>
</evidence>
<dbReference type="PIRSF" id="PIRSF000808">
    <property type="entry name" value="GalT"/>
    <property type="match status" value="1"/>
</dbReference>
<dbReference type="Proteomes" id="UP000177942">
    <property type="component" value="Unassembled WGS sequence"/>
</dbReference>
<dbReference type="GO" id="GO:0008270">
    <property type="term" value="F:zinc ion binding"/>
    <property type="evidence" value="ECO:0007669"/>
    <property type="project" value="InterPro"/>
</dbReference>
<dbReference type="GO" id="GO:0006012">
    <property type="term" value="P:galactose metabolic process"/>
    <property type="evidence" value="ECO:0007669"/>
    <property type="project" value="InterPro"/>
</dbReference>
<dbReference type="GO" id="GO:0008108">
    <property type="term" value="F:UDP-glucose:hexose-1-phosphate uridylyltransferase activity"/>
    <property type="evidence" value="ECO:0007669"/>
    <property type="project" value="InterPro"/>
</dbReference>
<dbReference type="InterPro" id="IPR032576">
    <property type="entry name" value="DUF4921"/>
</dbReference>
<dbReference type="InterPro" id="IPR036265">
    <property type="entry name" value="HIT-like_sf"/>
</dbReference>
<gene>
    <name evidence="3" type="ORF">A3A16_02170</name>
</gene>
<dbReference type="PANTHER" id="PTHR42763">
    <property type="entry name" value="ADP-GLUCOSE PHOSPHORYLASE"/>
    <property type="match status" value="1"/>
</dbReference>
<accession>A0A1G1ZN56</accession>
<feature type="domain" description="DUF4921" evidence="2">
    <location>
        <begin position="56"/>
        <end position="330"/>
    </location>
</feature>